<comment type="caution">
    <text evidence="2">The sequence shown here is derived from an EMBL/GenBank/DDBJ whole genome shotgun (WGS) entry which is preliminary data.</text>
</comment>
<feature type="compositionally biased region" description="Low complexity" evidence="1">
    <location>
        <begin position="69"/>
        <end position="82"/>
    </location>
</feature>
<organism evidence="2 3">
    <name type="scientific">Cafeteria roenbergensis</name>
    <name type="common">Marine flagellate</name>
    <dbReference type="NCBI Taxonomy" id="33653"/>
    <lineage>
        <taxon>Eukaryota</taxon>
        <taxon>Sar</taxon>
        <taxon>Stramenopiles</taxon>
        <taxon>Bigyra</taxon>
        <taxon>Opalozoa</taxon>
        <taxon>Bicosoecida</taxon>
        <taxon>Cafeteriaceae</taxon>
        <taxon>Cafeteria</taxon>
    </lineage>
</organism>
<dbReference type="PANTHER" id="PTHR45750">
    <property type="entry name" value="GH11602P"/>
    <property type="match status" value="1"/>
</dbReference>
<dbReference type="PANTHER" id="PTHR45750:SF3">
    <property type="entry name" value="HISTONE ACETYLTRANSFERASE"/>
    <property type="match status" value="1"/>
</dbReference>
<evidence type="ECO:0000256" key="1">
    <source>
        <dbReference type="SAM" id="MobiDB-lite"/>
    </source>
</evidence>
<dbReference type="GO" id="GO:0000123">
    <property type="term" value="C:histone acetyltransferase complex"/>
    <property type="evidence" value="ECO:0007669"/>
    <property type="project" value="TreeGrafter"/>
</dbReference>
<accession>A0A5A8E4U5</accession>
<dbReference type="AlphaFoldDB" id="A0A5A8E4U5"/>
<dbReference type="GO" id="GO:0045944">
    <property type="term" value="P:positive regulation of transcription by RNA polymerase II"/>
    <property type="evidence" value="ECO:0007669"/>
    <property type="project" value="TreeGrafter"/>
</dbReference>
<dbReference type="Proteomes" id="UP000322899">
    <property type="component" value="Unassembled WGS sequence"/>
</dbReference>
<dbReference type="OrthoDB" id="1937912at2759"/>
<evidence type="ECO:0000313" key="3">
    <source>
        <dbReference type="Proteomes" id="UP000322899"/>
    </source>
</evidence>
<dbReference type="GO" id="GO:0010484">
    <property type="term" value="F:histone H3 acetyltransferase activity"/>
    <property type="evidence" value="ECO:0007669"/>
    <property type="project" value="TreeGrafter"/>
</dbReference>
<dbReference type="InterPro" id="IPR016181">
    <property type="entry name" value="Acyl_CoA_acyltransferase"/>
</dbReference>
<dbReference type="SUPFAM" id="SSF55729">
    <property type="entry name" value="Acyl-CoA N-acyltransferases (Nat)"/>
    <property type="match status" value="1"/>
</dbReference>
<dbReference type="EMBL" id="VLTO01000048">
    <property type="protein sequence ID" value="KAA0172449.1"/>
    <property type="molecule type" value="Genomic_DNA"/>
</dbReference>
<feature type="region of interest" description="Disordered" evidence="1">
    <location>
        <begin position="1"/>
        <end position="84"/>
    </location>
</feature>
<dbReference type="InterPro" id="IPR037800">
    <property type="entry name" value="GCN5"/>
</dbReference>
<gene>
    <name evidence="2" type="ORF">FNF27_06022</name>
</gene>
<evidence type="ECO:0000313" key="2">
    <source>
        <dbReference type="EMBL" id="KAA0172449.1"/>
    </source>
</evidence>
<feature type="compositionally biased region" description="Basic and acidic residues" evidence="1">
    <location>
        <begin position="1"/>
        <end position="15"/>
    </location>
</feature>
<dbReference type="Gene3D" id="3.40.630.30">
    <property type="match status" value="1"/>
</dbReference>
<reference evidence="2 3" key="1">
    <citation type="submission" date="2019-07" db="EMBL/GenBank/DDBJ databases">
        <title>Genomes of Cafeteria roenbergensis.</title>
        <authorList>
            <person name="Fischer M.G."/>
            <person name="Hackl T."/>
            <person name="Roman M."/>
        </authorList>
    </citation>
    <scope>NUCLEOTIDE SEQUENCE [LARGE SCALE GENOMIC DNA]</scope>
    <source>
        <strain evidence="2 3">E4-10P</strain>
    </source>
</reference>
<name>A0A5A8E4U5_CAFRO</name>
<protein>
    <submittedName>
        <fullName evidence="2">Uncharacterized protein</fullName>
    </submittedName>
</protein>
<proteinExistence type="predicted"/>
<sequence length="176" mass="19156">MDAPEATRKRERDESSASSAGHGAGSPGTHGQSPAELRPTADAVRMSLDDAAQRSAPPPSHGVLSKHTAGGAASSEAAPGGAVVTNDGHPQHVVWLVGAKCIFSQQLPKMPREYIVRLVMDRRHRTLLALRDGRVVGAICYRPFFEQRFAEIAFCWCAFCSWPWRRVPWDARPVAC</sequence>